<gene>
    <name evidence="1" type="ORF">GGE16_004752</name>
</gene>
<name>A0AAE2MNI5_RHILE</name>
<dbReference type="RefSeq" id="WP_183609361.1">
    <property type="nucleotide sequence ID" value="NZ_JACHAZ010000005.1"/>
</dbReference>
<reference evidence="1 2" key="1">
    <citation type="submission" date="2020-08" db="EMBL/GenBank/DDBJ databases">
        <title>Genomic Encyclopedia of Type Strains, Phase IV (KMG-V): Genome sequencing to study the core and pangenomes of soil and plant-associated prokaryotes.</title>
        <authorList>
            <person name="Whitman W."/>
        </authorList>
    </citation>
    <scope>NUCLEOTIDE SEQUENCE [LARGE SCALE GENOMIC DNA]</scope>
    <source>
        <strain evidence="1 2">SEMIA 415</strain>
    </source>
</reference>
<evidence type="ECO:0000313" key="1">
    <source>
        <dbReference type="EMBL" id="MBB4292673.1"/>
    </source>
</evidence>
<comment type="caution">
    <text evidence="1">The sequence shown here is derived from an EMBL/GenBank/DDBJ whole genome shotgun (WGS) entry which is preliminary data.</text>
</comment>
<dbReference type="Proteomes" id="UP000538507">
    <property type="component" value="Unassembled WGS sequence"/>
</dbReference>
<sequence length="317" mass="35773">MLGLFRKSEPETKAHDWYHAATPEDRQEYDAFGPWVYQITKESEMPSRFRFAYARHHDARFILKIPVHADRRVMRPGMDLYLAVLAIDENGVSIYRLVENRIVFDECSWDGVAAVRNGSDLLQGTFSLLLTSGSEIKLAFNNVSKRLMEDASDFVRSRCASPVQTPRLPATVPSIAITDNFFRSMFLIAQGRCPTPIAAAHFEPPGSRCLDRDGRRRMTTGLLLLLAPDELIIISRDQPTRRYLQDSYSALTTCVPLARIAGYDFREATTGGTRPRFHELLLRLGAQDLLLFCLAVPETVLARLDDLAIPRIGSKTL</sequence>
<organism evidence="1 2">
    <name type="scientific">Rhizobium leguminosarum</name>
    <dbReference type="NCBI Taxonomy" id="384"/>
    <lineage>
        <taxon>Bacteria</taxon>
        <taxon>Pseudomonadati</taxon>
        <taxon>Pseudomonadota</taxon>
        <taxon>Alphaproteobacteria</taxon>
        <taxon>Hyphomicrobiales</taxon>
        <taxon>Rhizobiaceae</taxon>
        <taxon>Rhizobium/Agrobacterium group</taxon>
        <taxon>Rhizobium</taxon>
    </lineage>
</organism>
<accession>A0AAE2MNI5</accession>
<dbReference type="EMBL" id="JACIGO010000006">
    <property type="protein sequence ID" value="MBB4292673.1"/>
    <property type="molecule type" value="Genomic_DNA"/>
</dbReference>
<proteinExistence type="predicted"/>
<dbReference type="AlphaFoldDB" id="A0AAE2MNI5"/>
<protein>
    <submittedName>
        <fullName evidence="1">Uncharacterized protein</fullName>
    </submittedName>
</protein>
<evidence type="ECO:0000313" key="2">
    <source>
        <dbReference type="Proteomes" id="UP000538507"/>
    </source>
</evidence>